<evidence type="ECO:0000256" key="5">
    <source>
        <dbReference type="SAM" id="MobiDB-lite"/>
    </source>
</evidence>
<feature type="domain" description="Rod shape-determining protein MreC beta-barrel core" evidence="7">
    <location>
        <begin position="130"/>
        <end position="276"/>
    </location>
</feature>
<dbReference type="PANTHER" id="PTHR34138:SF1">
    <property type="entry name" value="CELL SHAPE-DETERMINING PROTEIN MREC"/>
    <property type="match status" value="1"/>
</dbReference>
<organism evidence="8 9">
    <name type="scientific">Dyella jejuensis</name>
    <dbReference type="NCBI Taxonomy" id="1432009"/>
    <lineage>
        <taxon>Bacteria</taxon>
        <taxon>Pseudomonadati</taxon>
        <taxon>Pseudomonadota</taxon>
        <taxon>Gammaproteobacteria</taxon>
        <taxon>Lysobacterales</taxon>
        <taxon>Rhodanobacteraceae</taxon>
        <taxon>Dyella</taxon>
    </lineage>
</organism>
<evidence type="ECO:0000256" key="4">
    <source>
        <dbReference type="ARBA" id="ARBA00032089"/>
    </source>
</evidence>
<gene>
    <name evidence="8" type="primary">mreC</name>
    <name evidence="8" type="ORF">ISP15_11595</name>
</gene>
<feature type="compositionally biased region" description="Pro residues" evidence="5">
    <location>
        <begin position="283"/>
        <end position="294"/>
    </location>
</feature>
<dbReference type="Proteomes" id="UP001620461">
    <property type="component" value="Unassembled WGS sequence"/>
</dbReference>
<name>A0ABW8JL90_9GAMM</name>
<dbReference type="Pfam" id="PF04085">
    <property type="entry name" value="MreC"/>
    <property type="match status" value="1"/>
</dbReference>
<dbReference type="EMBL" id="JADIKJ010000012">
    <property type="protein sequence ID" value="MFK2900981.1"/>
    <property type="molecule type" value="Genomic_DNA"/>
</dbReference>
<feature type="region of interest" description="Disordered" evidence="5">
    <location>
        <begin position="279"/>
        <end position="341"/>
    </location>
</feature>
<evidence type="ECO:0000259" key="7">
    <source>
        <dbReference type="Pfam" id="PF04085"/>
    </source>
</evidence>
<keyword evidence="6" id="KW-0472">Membrane</keyword>
<dbReference type="Gene3D" id="2.40.10.350">
    <property type="entry name" value="Rod shape-determining protein MreC, domain 2"/>
    <property type="match status" value="1"/>
</dbReference>
<dbReference type="InterPro" id="IPR055342">
    <property type="entry name" value="MreC_beta-barrel_core"/>
</dbReference>
<dbReference type="PANTHER" id="PTHR34138">
    <property type="entry name" value="CELL SHAPE-DETERMINING PROTEIN MREC"/>
    <property type="match status" value="1"/>
</dbReference>
<dbReference type="InterPro" id="IPR042177">
    <property type="entry name" value="Cell/Rod_1"/>
</dbReference>
<dbReference type="NCBIfam" id="TIGR00219">
    <property type="entry name" value="mreC"/>
    <property type="match status" value="1"/>
</dbReference>
<evidence type="ECO:0000313" key="8">
    <source>
        <dbReference type="EMBL" id="MFK2900981.1"/>
    </source>
</evidence>
<keyword evidence="9" id="KW-1185">Reference proteome</keyword>
<accession>A0ABW8JL90</accession>
<keyword evidence="6" id="KW-1133">Transmembrane helix</keyword>
<dbReference type="RefSeq" id="WP_404547505.1">
    <property type="nucleotide sequence ID" value="NZ_JADIKJ010000012.1"/>
</dbReference>
<feature type="compositionally biased region" description="Low complexity" evidence="5">
    <location>
        <begin position="295"/>
        <end position="341"/>
    </location>
</feature>
<evidence type="ECO:0000256" key="2">
    <source>
        <dbReference type="ARBA" id="ARBA00013855"/>
    </source>
</evidence>
<proteinExistence type="inferred from homology"/>
<dbReference type="InterPro" id="IPR007221">
    <property type="entry name" value="MreC"/>
</dbReference>
<comment type="similarity">
    <text evidence="1">Belongs to the MreC family.</text>
</comment>
<evidence type="ECO:0000256" key="6">
    <source>
        <dbReference type="SAM" id="Phobius"/>
    </source>
</evidence>
<keyword evidence="6" id="KW-0812">Transmembrane</keyword>
<dbReference type="Gene3D" id="2.40.10.340">
    <property type="entry name" value="Rod shape-determining protein MreC, domain 1"/>
    <property type="match status" value="1"/>
</dbReference>
<evidence type="ECO:0000256" key="1">
    <source>
        <dbReference type="ARBA" id="ARBA00009369"/>
    </source>
</evidence>
<evidence type="ECO:0000256" key="3">
    <source>
        <dbReference type="ARBA" id="ARBA00022960"/>
    </source>
</evidence>
<comment type="caution">
    <text evidence="8">The sequence shown here is derived from an EMBL/GenBank/DDBJ whole genome shotgun (WGS) entry which is preliminary data.</text>
</comment>
<reference evidence="8 9" key="1">
    <citation type="submission" date="2020-10" db="EMBL/GenBank/DDBJ databases">
        <title>Phylogeny of dyella-like bacteria.</title>
        <authorList>
            <person name="Fu J."/>
        </authorList>
    </citation>
    <scope>NUCLEOTIDE SEQUENCE [LARGE SCALE GENOMIC DNA]</scope>
    <source>
        <strain evidence="8 9">JP1</strain>
    </source>
</reference>
<evidence type="ECO:0000313" key="9">
    <source>
        <dbReference type="Proteomes" id="UP001620461"/>
    </source>
</evidence>
<sequence length="341" mass="36203">MPLSREESSPLFAGTAAGTLRLIFYLALAGVLMVLDHRNGWLWRLRYTTAIVVEPVYRLASLPVDGMHALGVAFADRRLLTEQNQRLREDLLLANAKLNRLAAVAQQNQRLKELLDTQRSLELHVQMARVIGVDMGAFRHRMMINLGARDGIKAGQPVIDAHGVMGQIVDVLPTSANVMLVTDPDHALPVVVERTGLRTVAYGSRNGEQLTLPTIPMAADVRVGDKLLTSGLGGRFPQGFPVGEIRSVDPASNGMFLEAHALPSADLDRSDEVLVLHDLAEPAGPPPPPSPVGPPADEAPAPAASAALPRAVVPATSNKPAAPQPVRAAPAATSSAGAPRT</sequence>
<keyword evidence="3" id="KW-0133">Cell shape</keyword>
<protein>
    <recommendedName>
        <fullName evidence="2">Cell shape-determining protein MreC</fullName>
    </recommendedName>
    <alternativeName>
        <fullName evidence="4">Cell shape protein MreC</fullName>
    </alternativeName>
</protein>
<dbReference type="InterPro" id="IPR042175">
    <property type="entry name" value="Cell/Rod_MreC_2"/>
</dbReference>
<feature type="transmembrane region" description="Helical" evidence="6">
    <location>
        <begin position="12"/>
        <end position="35"/>
    </location>
</feature>